<accession>A0A1Y5MSZ8</accession>
<dbReference type="InterPro" id="IPR027417">
    <property type="entry name" value="P-loop_NTPase"/>
</dbReference>
<organism evidence="2 3">
    <name type="scientific">Campylobacter concisus</name>
    <dbReference type="NCBI Taxonomy" id="199"/>
    <lineage>
        <taxon>Bacteria</taxon>
        <taxon>Pseudomonadati</taxon>
        <taxon>Campylobacterota</taxon>
        <taxon>Epsilonproteobacteria</taxon>
        <taxon>Campylobacterales</taxon>
        <taxon>Campylobacteraceae</taxon>
        <taxon>Campylobacter</taxon>
    </lineage>
</organism>
<proteinExistence type="predicted"/>
<dbReference type="AlphaFoldDB" id="A0A1Y5MSZ8"/>
<feature type="domain" description="Endonuclease GajA/Old nuclease/RecF-like AAA" evidence="1">
    <location>
        <begin position="186"/>
        <end position="306"/>
    </location>
</feature>
<dbReference type="PANTHER" id="PTHR43581">
    <property type="entry name" value="ATP/GTP PHOSPHATASE"/>
    <property type="match status" value="1"/>
</dbReference>
<dbReference type="Proteomes" id="UP000195967">
    <property type="component" value="Unassembled WGS sequence"/>
</dbReference>
<dbReference type="Pfam" id="PF13175">
    <property type="entry name" value="AAA_15"/>
    <property type="match status" value="1"/>
</dbReference>
<dbReference type="PANTHER" id="PTHR43581:SF4">
    <property type="entry name" value="ATP_GTP PHOSPHATASE"/>
    <property type="match status" value="1"/>
</dbReference>
<protein>
    <recommendedName>
        <fullName evidence="1">Endonuclease GajA/Old nuclease/RecF-like AAA domain-containing protein</fullName>
    </recommendedName>
</protein>
<sequence length="389" mass="44572">MQKVIIQKLGPINYCEITIKPFTIFIGDSGTGKSIILRTISLLKWIYKKMQYKAILKHSKTKTDALRFRLDGLLKNSMLEDFFTKDTYVELLENDVSIIVIKNGKLTPKYKNIKKNSLAIGKILFLNDIRSSLPEILSSPSGKRARFSYYTSDMIENFYKSFYHFKKYDLDTIDLSISSKKRVAYDQIYVTRKGSEIKFENASSGEKNLSIIELICSYFAEHYDFANSFSNTLTGLIVNGAVFENLGRLQDYLKNNEKQSFMDIFIEEPEANLFPEKQKRIAYYLASLQKTKNAPELILSTHSPYILTSVNNLLYASELVKQDQSLKEKVTEIIDDKFLLDAENCSAYLIEGGVAKSIIDKETNLINADELDSVSGSIMQDFERLMELQ</sequence>
<evidence type="ECO:0000313" key="3">
    <source>
        <dbReference type="Proteomes" id="UP000195967"/>
    </source>
</evidence>
<dbReference type="InterPro" id="IPR041685">
    <property type="entry name" value="AAA_GajA/Old/RecF-like"/>
</dbReference>
<name>A0A1Y5MSZ8_9BACT</name>
<gene>
    <name evidence="2" type="ORF">B9N62_10060</name>
</gene>
<dbReference type="InterPro" id="IPR051396">
    <property type="entry name" value="Bact_Antivir_Def_Nuclease"/>
</dbReference>
<dbReference type="SUPFAM" id="SSF52540">
    <property type="entry name" value="P-loop containing nucleoside triphosphate hydrolases"/>
    <property type="match status" value="1"/>
</dbReference>
<dbReference type="RefSeq" id="WP_087585372.1">
    <property type="nucleotide sequence ID" value="NZ_CABMKR010000017.1"/>
</dbReference>
<dbReference type="Gene3D" id="3.40.50.300">
    <property type="entry name" value="P-loop containing nucleotide triphosphate hydrolases"/>
    <property type="match status" value="1"/>
</dbReference>
<dbReference type="EMBL" id="NDYO01000017">
    <property type="protein sequence ID" value="OUT10434.1"/>
    <property type="molecule type" value="Genomic_DNA"/>
</dbReference>
<evidence type="ECO:0000259" key="1">
    <source>
        <dbReference type="Pfam" id="PF13175"/>
    </source>
</evidence>
<reference evidence="2 3" key="1">
    <citation type="submission" date="2017-04" db="EMBL/GenBank/DDBJ databases">
        <title>Complete genome of Campylobacter concisus ATCC 33237T and draft genomes for an additional eight well characterized C. concisus strains.</title>
        <authorList>
            <person name="Cornelius A.J."/>
            <person name="Miller W.G."/>
            <person name="Lastovica A.J."/>
            <person name="On S.L."/>
            <person name="French N.P."/>
            <person name="Vandenberg O."/>
            <person name="Biggs P.J."/>
        </authorList>
    </citation>
    <scope>NUCLEOTIDE SEQUENCE [LARGE SCALE GENOMIC DNA]</scope>
    <source>
        <strain evidence="2 3">Lasto28.99</strain>
    </source>
</reference>
<evidence type="ECO:0000313" key="2">
    <source>
        <dbReference type="EMBL" id="OUT10434.1"/>
    </source>
</evidence>
<comment type="caution">
    <text evidence="2">The sequence shown here is derived from an EMBL/GenBank/DDBJ whole genome shotgun (WGS) entry which is preliminary data.</text>
</comment>